<dbReference type="OrthoDB" id="5694214at2"/>
<accession>A0A4R7JPC6</accession>
<dbReference type="AlphaFoldDB" id="A0A4R7JPC6"/>
<sequence>MKKIVQYILVFFVLSSCSDNDLGEVEDLDSGTIEVTVLLGDNAAIGATVTTDPETKTKIVNETGVVVFNDIPPGEYTVKVILSEVPDFIYFQEIILAKDETKKIIFEIPEIPELTEQDLDVASWLNLSYKNLQGIFDADAYLAYWGDTGTDILKANRMVDGTLVELDAYYLNSQTNIINDVWAEHYIQIRNINLGIDYLIDSSNIVADNINRVEYEAQFKFLRGLLYFNLIKIYGNPLLSVTAEIDLSGPPNYPQNPNTTYTQIEEDLLFAVQNLPVSESNDRANQLTARALLAKVYMTMAGFPLNETSKYANALEHLKIIQGQYELIANYNSIFKEENEVSNSEILFRIAYDGEENTSSSFNDYWGPIGVTERDALVLVPGFANSFNNMAATFNNPVSFPIVIEDNRFENSIATFSVSGSSVVNEENPDNWRPLKWYNGELPNADFSSTSFDYPLIRYADILLLLAEAENEINGPTALAYDAINQVRERAYGNNANNITSNLNQEEFLEAIFLERKLELCFEGHRRDDLIRGEKLQEVIDDFNNNNDFQKDFQPHEYVWPIPQSEINLNPNAIQNPGY</sequence>
<dbReference type="RefSeq" id="WP_133688805.1">
    <property type="nucleotide sequence ID" value="NZ_SOAY01000015.1"/>
</dbReference>
<dbReference type="InterPro" id="IPR013784">
    <property type="entry name" value="Carb-bd-like_fold"/>
</dbReference>
<protein>
    <submittedName>
        <fullName evidence="8">Putative outer membrane starch-binding protein</fullName>
    </submittedName>
</protein>
<dbReference type="InterPro" id="IPR033985">
    <property type="entry name" value="SusD-like_N"/>
</dbReference>
<dbReference type="PROSITE" id="PS51257">
    <property type="entry name" value="PROKAR_LIPOPROTEIN"/>
    <property type="match status" value="1"/>
</dbReference>
<dbReference type="GO" id="GO:0030246">
    <property type="term" value="F:carbohydrate binding"/>
    <property type="evidence" value="ECO:0007669"/>
    <property type="project" value="InterPro"/>
</dbReference>
<feature type="domain" description="SusD-like N-terminal" evidence="7">
    <location>
        <begin position="170"/>
        <end position="298"/>
    </location>
</feature>
<dbReference type="InterPro" id="IPR012944">
    <property type="entry name" value="SusD_RagB_dom"/>
</dbReference>
<organism evidence="8 9">
    <name type="scientific">Maribacter spongiicola</name>
    <dbReference type="NCBI Taxonomy" id="1206753"/>
    <lineage>
        <taxon>Bacteria</taxon>
        <taxon>Pseudomonadati</taxon>
        <taxon>Bacteroidota</taxon>
        <taxon>Flavobacteriia</taxon>
        <taxon>Flavobacteriales</taxon>
        <taxon>Flavobacteriaceae</taxon>
        <taxon>Maribacter</taxon>
    </lineage>
</organism>
<keyword evidence="4" id="KW-0472">Membrane</keyword>
<keyword evidence="9" id="KW-1185">Reference proteome</keyword>
<dbReference type="Gene3D" id="1.25.40.390">
    <property type="match status" value="1"/>
</dbReference>
<evidence type="ECO:0000256" key="2">
    <source>
        <dbReference type="ARBA" id="ARBA00006275"/>
    </source>
</evidence>
<evidence type="ECO:0000256" key="4">
    <source>
        <dbReference type="ARBA" id="ARBA00023136"/>
    </source>
</evidence>
<dbReference type="Pfam" id="PF07980">
    <property type="entry name" value="SusD_RagB"/>
    <property type="match status" value="1"/>
</dbReference>
<proteinExistence type="inferred from homology"/>
<keyword evidence="5" id="KW-0998">Cell outer membrane</keyword>
<comment type="subcellular location">
    <subcellularLocation>
        <location evidence="1">Cell outer membrane</location>
    </subcellularLocation>
</comment>
<comment type="similarity">
    <text evidence="2">Belongs to the SusD family.</text>
</comment>
<dbReference type="InterPro" id="IPR011990">
    <property type="entry name" value="TPR-like_helical_dom_sf"/>
</dbReference>
<dbReference type="SUPFAM" id="SSF48452">
    <property type="entry name" value="TPR-like"/>
    <property type="match status" value="1"/>
</dbReference>
<comment type="caution">
    <text evidence="8">The sequence shown here is derived from an EMBL/GenBank/DDBJ whole genome shotgun (WGS) entry which is preliminary data.</text>
</comment>
<dbReference type="CDD" id="cd08977">
    <property type="entry name" value="SusD"/>
    <property type="match status" value="1"/>
</dbReference>
<keyword evidence="3" id="KW-0732">Signal</keyword>
<evidence type="ECO:0000259" key="6">
    <source>
        <dbReference type="Pfam" id="PF07980"/>
    </source>
</evidence>
<dbReference type="SUPFAM" id="SSF49452">
    <property type="entry name" value="Starch-binding domain-like"/>
    <property type="match status" value="1"/>
</dbReference>
<gene>
    <name evidence="8" type="ORF">CLV90_3576</name>
</gene>
<dbReference type="EMBL" id="SOAY01000015">
    <property type="protein sequence ID" value="TDT39594.1"/>
    <property type="molecule type" value="Genomic_DNA"/>
</dbReference>
<evidence type="ECO:0000313" key="8">
    <source>
        <dbReference type="EMBL" id="TDT39594.1"/>
    </source>
</evidence>
<evidence type="ECO:0000259" key="7">
    <source>
        <dbReference type="Pfam" id="PF14322"/>
    </source>
</evidence>
<evidence type="ECO:0000256" key="5">
    <source>
        <dbReference type="ARBA" id="ARBA00023237"/>
    </source>
</evidence>
<name>A0A4R7JPC6_9FLAO</name>
<evidence type="ECO:0000256" key="1">
    <source>
        <dbReference type="ARBA" id="ARBA00004442"/>
    </source>
</evidence>
<evidence type="ECO:0000313" key="9">
    <source>
        <dbReference type="Proteomes" id="UP000294749"/>
    </source>
</evidence>
<dbReference type="Proteomes" id="UP000294749">
    <property type="component" value="Unassembled WGS sequence"/>
</dbReference>
<dbReference type="Pfam" id="PF14322">
    <property type="entry name" value="SusD-like_3"/>
    <property type="match status" value="1"/>
</dbReference>
<dbReference type="GO" id="GO:0009279">
    <property type="term" value="C:cell outer membrane"/>
    <property type="evidence" value="ECO:0007669"/>
    <property type="project" value="UniProtKB-SubCell"/>
</dbReference>
<feature type="domain" description="RagB/SusD" evidence="6">
    <location>
        <begin position="422"/>
        <end position="579"/>
    </location>
</feature>
<evidence type="ECO:0000256" key="3">
    <source>
        <dbReference type="ARBA" id="ARBA00022729"/>
    </source>
</evidence>
<reference evidence="8 9" key="1">
    <citation type="submission" date="2019-03" db="EMBL/GenBank/DDBJ databases">
        <title>Genomic Encyclopedia of Archaeal and Bacterial Type Strains, Phase II (KMG-II): from individual species to whole genera.</title>
        <authorList>
            <person name="Goeker M."/>
        </authorList>
    </citation>
    <scope>NUCLEOTIDE SEQUENCE [LARGE SCALE GENOMIC DNA]</scope>
    <source>
        <strain evidence="8 9">DSM 25233</strain>
    </source>
</reference>